<accession>A0A3N2BL49</accession>
<proteinExistence type="predicted"/>
<keyword evidence="1" id="KW-0812">Transmembrane</keyword>
<gene>
    <name evidence="2" type="ORF">EDD42_3953</name>
</gene>
<dbReference type="RefSeq" id="WP_085514213.1">
    <property type="nucleotide sequence ID" value="NZ_FXAP01000007.1"/>
</dbReference>
<sequence>MSEFWIGLLIIPGLAIIALLLWMALSLASWMWKRLHWAMLRRVDVDRNLYTLRFGASADAPEKPEYLDAANRFRDALLDTPRFHTLAGLGWMVLIVREQRRDPKNGPRP</sequence>
<protein>
    <submittedName>
        <fullName evidence="2">Uncharacterized protein</fullName>
    </submittedName>
</protein>
<dbReference type="EMBL" id="RKHL01000002">
    <property type="protein sequence ID" value="ROR76001.1"/>
    <property type="molecule type" value="Genomic_DNA"/>
</dbReference>
<name>A0A3N2BL49_9MICO</name>
<feature type="transmembrane region" description="Helical" evidence="1">
    <location>
        <begin position="6"/>
        <end position="32"/>
    </location>
</feature>
<keyword evidence="1" id="KW-0472">Membrane</keyword>
<keyword evidence="3" id="KW-1185">Reference proteome</keyword>
<dbReference type="Proteomes" id="UP000266915">
    <property type="component" value="Unassembled WGS sequence"/>
</dbReference>
<reference evidence="2 3" key="1">
    <citation type="submission" date="2018-11" db="EMBL/GenBank/DDBJ databases">
        <title>Sequencing the genomes of 1000 actinobacteria strains.</title>
        <authorList>
            <person name="Klenk H.-P."/>
        </authorList>
    </citation>
    <scope>NUCLEOTIDE SEQUENCE [LARGE SCALE GENOMIC DNA]</scope>
    <source>
        <strain evidence="2 3">DSM 14012</strain>
    </source>
</reference>
<evidence type="ECO:0000256" key="1">
    <source>
        <dbReference type="SAM" id="Phobius"/>
    </source>
</evidence>
<dbReference type="AlphaFoldDB" id="A0A3N2BL49"/>
<evidence type="ECO:0000313" key="2">
    <source>
        <dbReference type="EMBL" id="ROR76001.1"/>
    </source>
</evidence>
<evidence type="ECO:0000313" key="3">
    <source>
        <dbReference type="Proteomes" id="UP000266915"/>
    </source>
</evidence>
<comment type="caution">
    <text evidence="2">The sequence shown here is derived from an EMBL/GenBank/DDBJ whole genome shotgun (WGS) entry which is preliminary data.</text>
</comment>
<organism evidence="2 3">
    <name type="scientific">Plantibacter flavus</name>
    <dbReference type="NCBI Taxonomy" id="150123"/>
    <lineage>
        <taxon>Bacteria</taxon>
        <taxon>Bacillati</taxon>
        <taxon>Actinomycetota</taxon>
        <taxon>Actinomycetes</taxon>
        <taxon>Micrococcales</taxon>
        <taxon>Microbacteriaceae</taxon>
        <taxon>Plantibacter</taxon>
    </lineage>
</organism>
<keyword evidence="1" id="KW-1133">Transmembrane helix</keyword>